<gene>
    <name evidence="1" type="ORF">HERI1096_LOCUS1219</name>
</gene>
<evidence type="ECO:0000313" key="1">
    <source>
        <dbReference type="EMBL" id="CAE0098430.1"/>
    </source>
</evidence>
<proteinExistence type="predicted"/>
<sequence length="165" mass="17740">MQREETALNSAMAPALPKLDIPVLKKAIADAKAAGIAEKVVTKAETKLQQALKRQGVIAGAPAREAAEKNLAAKIDAGDIGMEELKWAIEEAEEQSVSKEKVEAAKVKLAQVEQAAAKTKLLEAMELPDNEREKLQAALTEAKDLGVDDEVMKGAERRLSEAWSV</sequence>
<dbReference type="EMBL" id="HBHX01002238">
    <property type="protein sequence ID" value="CAE0098430.1"/>
    <property type="molecule type" value="Transcribed_RNA"/>
</dbReference>
<organism evidence="1">
    <name type="scientific">Haptolina ericina</name>
    <dbReference type="NCBI Taxonomy" id="156174"/>
    <lineage>
        <taxon>Eukaryota</taxon>
        <taxon>Haptista</taxon>
        <taxon>Haptophyta</taxon>
        <taxon>Prymnesiophyceae</taxon>
        <taxon>Prymnesiales</taxon>
        <taxon>Prymnesiaceae</taxon>
        <taxon>Haptolina</taxon>
    </lineage>
</organism>
<accession>A0A7S3ACJ6</accession>
<dbReference type="AlphaFoldDB" id="A0A7S3ACJ6"/>
<protein>
    <submittedName>
        <fullName evidence="1">Uncharacterized protein</fullName>
    </submittedName>
</protein>
<reference evidence="1" key="1">
    <citation type="submission" date="2021-01" db="EMBL/GenBank/DDBJ databases">
        <authorList>
            <person name="Corre E."/>
            <person name="Pelletier E."/>
            <person name="Niang G."/>
            <person name="Scheremetjew M."/>
            <person name="Finn R."/>
            <person name="Kale V."/>
            <person name="Holt S."/>
            <person name="Cochrane G."/>
            <person name="Meng A."/>
            <person name="Brown T."/>
            <person name="Cohen L."/>
        </authorList>
    </citation>
    <scope>NUCLEOTIDE SEQUENCE</scope>
    <source>
        <strain evidence="1">CCMP281</strain>
    </source>
</reference>
<name>A0A7S3ACJ6_9EUKA</name>